<feature type="compositionally biased region" description="Basic and acidic residues" evidence="4">
    <location>
        <begin position="288"/>
        <end position="299"/>
    </location>
</feature>
<dbReference type="STRING" id="283909.R7TET6"/>
<proteinExistence type="predicted"/>
<dbReference type="OMA" id="DPNHQMP"/>
<evidence type="ECO:0000313" key="7">
    <source>
        <dbReference type="EnsemblMetazoa" id="CapteP220576"/>
    </source>
</evidence>
<dbReference type="PANTHER" id="PTHR21402">
    <property type="entry name" value="GAMETOCYTE SPECIFIC FACTOR 1-RELATED"/>
    <property type="match status" value="1"/>
</dbReference>
<feature type="region of interest" description="Disordered" evidence="4">
    <location>
        <begin position="183"/>
        <end position="206"/>
    </location>
</feature>
<dbReference type="OrthoDB" id="69229at2759"/>
<reference evidence="6 8" key="2">
    <citation type="journal article" date="2013" name="Nature">
        <title>Insights into bilaterian evolution from three spiralian genomes.</title>
        <authorList>
            <person name="Simakov O."/>
            <person name="Marletaz F."/>
            <person name="Cho S.J."/>
            <person name="Edsinger-Gonzales E."/>
            <person name="Havlak P."/>
            <person name="Hellsten U."/>
            <person name="Kuo D.H."/>
            <person name="Larsson T."/>
            <person name="Lv J."/>
            <person name="Arendt D."/>
            <person name="Savage R."/>
            <person name="Osoegawa K."/>
            <person name="de Jong P."/>
            <person name="Grimwood J."/>
            <person name="Chapman J.A."/>
            <person name="Shapiro H."/>
            <person name="Aerts A."/>
            <person name="Otillar R.P."/>
            <person name="Terry A.Y."/>
            <person name="Boore J.L."/>
            <person name="Grigoriev I.V."/>
            <person name="Lindberg D.R."/>
            <person name="Seaver E.C."/>
            <person name="Weisblat D.A."/>
            <person name="Putnam N.H."/>
            <person name="Rokhsar D.S."/>
        </authorList>
    </citation>
    <scope>NUCLEOTIDE SEQUENCE</scope>
    <source>
        <strain evidence="6 8">I ESC-2004</strain>
    </source>
</reference>
<evidence type="ECO:0000256" key="2">
    <source>
        <dbReference type="ARBA" id="ARBA00022771"/>
    </source>
</evidence>
<dbReference type="PANTHER" id="PTHR21402:SF10">
    <property type="entry name" value="U11_U12 SMALL NUCLEAR RIBONUCLEOPROTEIN 48 KDA PROTEIN"/>
    <property type="match status" value="1"/>
</dbReference>
<keyword evidence="1" id="KW-0479">Metal-binding</keyword>
<dbReference type="InterPro" id="IPR022776">
    <property type="entry name" value="TRM13/UPF0224_CHHC_Znf_dom"/>
</dbReference>
<evidence type="ECO:0000256" key="1">
    <source>
        <dbReference type="ARBA" id="ARBA00022723"/>
    </source>
</evidence>
<evidence type="ECO:0000256" key="3">
    <source>
        <dbReference type="ARBA" id="ARBA00022833"/>
    </source>
</evidence>
<dbReference type="EnsemblMetazoa" id="CapteT220576">
    <property type="protein sequence ID" value="CapteP220576"/>
    <property type="gene ID" value="CapteG220576"/>
</dbReference>
<dbReference type="InterPro" id="IPR051591">
    <property type="entry name" value="UPF0224_FAM112_RNA_Proc"/>
</dbReference>
<reference evidence="7" key="3">
    <citation type="submission" date="2015-06" db="UniProtKB">
        <authorList>
            <consortium name="EnsemblMetazoa"/>
        </authorList>
    </citation>
    <scope>IDENTIFICATION</scope>
</reference>
<feature type="compositionally biased region" description="Basic and acidic residues" evidence="4">
    <location>
        <begin position="307"/>
        <end position="316"/>
    </location>
</feature>
<dbReference type="EMBL" id="KB310300">
    <property type="protein sequence ID" value="ELT91997.1"/>
    <property type="molecule type" value="Genomic_DNA"/>
</dbReference>
<gene>
    <name evidence="6" type="ORF">CAPTEDRAFT_220576</name>
</gene>
<dbReference type="AlphaFoldDB" id="R7TET6"/>
<keyword evidence="8" id="KW-1185">Reference proteome</keyword>
<reference evidence="8" key="1">
    <citation type="submission" date="2012-12" db="EMBL/GenBank/DDBJ databases">
        <authorList>
            <person name="Hellsten U."/>
            <person name="Grimwood J."/>
            <person name="Chapman J.A."/>
            <person name="Shapiro H."/>
            <person name="Aerts A."/>
            <person name="Otillar R.P."/>
            <person name="Terry A.Y."/>
            <person name="Boore J.L."/>
            <person name="Simakov O."/>
            <person name="Marletaz F."/>
            <person name="Cho S.-J."/>
            <person name="Edsinger-Gonzales E."/>
            <person name="Havlak P."/>
            <person name="Kuo D.-H."/>
            <person name="Larsson T."/>
            <person name="Lv J."/>
            <person name="Arendt D."/>
            <person name="Savage R."/>
            <person name="Osoegawa K."/>
            <person name="de Jong P."/>
            <person name="Lindberg D.R."/>
            <person name="Seaver E.C."/>
            <person name="Weisblat D.A."/>
            <person name="Putnam N.H."/>
            <person name="Grigoriev I.V."/>
            <person name="Rokhsar D.S."/>
        </authorList>
    </citation>
    <scope>NUCLEOTIDE SEQUENCE</scope>
    <source>
        <strain evidence="8">I ESC-2004</strain>
    </source>
</reference>
<accession>R7TET6</accession>
<evidence type="ECO:0000259" key="5">
    <source>
        <dbReference type="PROSITE" id="PS51800"/>
    </source>
</evidence>
<feature type="compositionally biased region" description="Basic residues" evidence="4">
    <location>
        <begin position="265"/>
        <end position="287"/>
    </location>
</feature>
<dbReference type="Proteomes" id="UP000014760">
    <property type="component" value="Unassembled WGS sequence"/>
</dbReference>
<feature type="compositionally biased region" description="Basic and acidic residues" evidence="4">
    <location>
        <begin position="227"/>
        <end position="264"/>
    </location>
</feature>
<name>R7TET6_CAPTE</name>
<evidence type="ECO:0000313" key="6">
    <source>
        <dbReference type="EMBL" id="ELT91997.1"/>
    </source>
</evidence>
<keyword evidence="3" id="KW-0862">Zinc</keyword>
<dbReference type="GO" id="GO:0008270">
    <property type="term" value="F:zinc ion binding"/>
    <property type="evidence" value="ECO:0007669"/>
    <property type="project" value="UniProtKB-KW"/>
</dbReference>
<feature type="region of interest" description="Disordered" evidence="4">
    <location>
        <begin position="227"/>
        <end position="316"/>
    </location>
</feature>
<dbReference type="HOGENOM" id="CLU_072333_0_0_1"/>
<dbReference type="EMBL" id="AMQN01013562">
    <property type="status" value="NOT_ANNOTATED_CDS"/>
    <property type="molecule type" value="Genomic_DNA"/>
</dbReference>
<organism evidence="6">
    <name type="scientific">Capitella teleta</name>
    <name type="common">Polychaete worm</name>
    <dbReference type="NCBI Taxonomy" id="283909"/>
    <lineage>
        <taxon>Eukaryota</taxon>
        <taxon>Metazoa</taxon>
        <taxon>Spiralia</taxon>
        <taxon>Lophotrochozoa</taxon>
        <taxon>Annelida</taxon>
        <taxon>Polychaeta</taxon>
        <taxon>Sedentaria</taxon>
        <taxon>Scolecida</taxon>
        <taxon>Capitellidae</taxon>
        <taxon>Capitella</taxon>
    </lineage>
</organism>
<evidence type="ECO:0000256" key="4">
    <source>
        <dbReference type="SAM" id="MobiDB-lite"/>
    </source>
</evidence>
<feature type="domain" description="CHHC U11-48K-type" evidence="5">
    <location>
        <begin position="42"/>
        <end position="69"/>
    </location>
</feature>
<dbReference type="PROSITE" id="PS51800">
    <property type="entry name" value="ZF_CHHC_U11_48K"/>
    <property type="match status" value="1"/>
</dbReference>
<evidence type="ECO:0000313" key="8">
    <source>
        <dbReference type="Proteomes" id="UP000014760"/>
    </source>
</evidence>
<dbReference type="Pfam" id="PF05253">
    <property type="entry name" value="zf-U11-48K"/>
    <property type="match status" value="1"/>
</dbReference>
<sequence length="316" mass="37390">MAAYPDDQVDLTNFIRKTEEWIDGVLDTLGWTKDHILEKPDLVPCPVDNAHKMPVSSLGQHLQICPAKKKGYSEEELREDQSSKFFYEKSNTVMSIDLDDETLLRIISSSHVFGIPVTLDDLPLTVYRSLFMLSQSQRLAIYEHCLSVAKSAQQQTSIPLEHLEFLQDNHDEKMQKSLWELKAEERDQKRRRQSYKGKSVSTKSKSHLQIIQEVINNQTELLAQKWKQEKKEKRKEEKRKEKELDEESRKNGNSRHRNDSEERHSKHKHKKHKKHKHKEKSKHRSRSRSKERSEKSDRSGRKRSKSRERSCDRSRR</sequence>
<protein>
    <recommendedName>
        <fullName evidence="5">CHHC U11-48K-type domain-containing protein</fullName>
    </recommendedName>
</protein>
<keyword evidence="2" id="KW-0863">Zinc-finger</keyword>